<dbReference type="AlphaFoldDB" id="A0A9P8XX57"/>
<organism evidence="2 3">
    <name type="scientific">Microdochium trichocladiopsis</name>
    <dbReference type="NCBI Taxonomy" id="1682393"/>
    <lineage>
        <taxon>Eukaryota</taxon>
        <taxon>Fungi</taxon>
        <taxon>Dikarya</taxon>
        <taxon>Ascomycota</taxon>
        <taxon>Pezizomycotina</taxon>
        <taxon>Sordariomycetes</taxon>
        <taxon>Xylariomycetidae</taxon>
        <taxon>Xylariales</taxon>
        <taxon>Microdochiaceae</taxon>
        <taxon>Microdochium</taxon>
    </lineage>
</organism>
<dbReference type="Gene3D" id="1.10.510.10">
    <property type="entry name" value="Transferase(Phosphotransferase) domain 1"/>
    <property type="match status" value="1"/>
</dbReference>
<dbReference type="OrthoDB" id="4778791at2759"/>
<dbReference type="PANTHER" id="PTHR48182">
    <property type="entry name" value="PROTEIN SERAC1"/>
    <property type="match status" value="1"/>
</dbReference>
<evidence type="ECO:0000313" key="3">
    <source>
        <dbReference type="Proteomes" id="UP000756346"/>
    </source>
</evidence>
<sequence>MSASKMIAFRVQNIPLQWSWKELTRAIAASTDDADASITTITGTLLPAPDASLRTQVAVIQFSNAVPLFLEPVKNDKTSEKTAHLRANGTDLRFDKNFWGMTPLIDPGPEEDVSMDIVAVTGLDGNAYGSWASRDVNAIWLRDYLKEDIPKCRVLTFGYNTKLTIDNNYCFEDFCKELLSQLRLARSSHTTLYRPLVLVGHSYGCRVIAQSLCRCKRLDDPDLDAILTATCAVVFFGAVHRGMDTSDIEDYLRDVFPDQTARRKIVQQLRVDNDVALRELQNFIDICPRFLVISIYERRQSRKLVRRETASGSSSSASENSTPTTAEKTWKRDGDPYTPTTEHSQLLGLPTAWEISIPSDADHSGIAKFSYPSDSVYRELILHLERVQAEVDLSAFPYMPLLRAKPIGGPRLGPHHEPDPRSYQQFVTTANRWLDGREPQSQTSMEPDLQTINRQGDIKMSLHPAFTLLRAAASCIRELISDRIFSDTEFQLLDKADEVTRTARYHLTIIDKARNRIYLEGDRRRQARTVMLKLRGLLVELIRALDLAFSQSDPGPGSAEPRCAVLPPITVKTLMILIPAFGNLNIVPGMKAEKMASMATAWNRDGDARGGASVEWVPFEWLHFPVGAVPEDARDSEGWVQKVVRLFTREEAKALRLRARRFGVLSREGRLEKVMVEFRPYPPSIRIGNQQANTAGGPPAAASDDYKARKWALTSLARMLLWSEADTQSPSARFPSVPFRCLADMAASSTPSFALVFSAEGLYALSEVIKRPSMRPSIAQRVQLVLSYARALAALHTAYIVHGGFNTDNLFLQFPDAEDDTRAAGARPVTEAKALLAGFETARSLGGTTDKIDVEDPDLRAYLHPDRLAQGSVKNTQQPAYDVFGLGMVMTEIGLWELLRCLPGYPQSWQSDGDRQRFCRAQRNRFVGDTTPENLGSLYAGVIAFCFGKGPDPLMGSDATASFKPSDDDSQAAWKTLRVVELIQECARLVCGSPTAGLSP</sequence>
<comment type="caution">
    <text evidence="2">The sequence shown here is derived from an EMBL/GenBank/DDBJ whole genome shotgun (WGS) entry which is preliminary data.</text>
</comment>
<feature type="compositionally biased region" description="Low complexity" evidence="1">
    <location>
        <begin position="310"/>
        <end position="327"/>
    </location>
</feature>
<protein>
    <recommendedName>
        <fullName evidence="4">Protein kinase domain-containing protein</fullName>
    </recommendedName>
</protein>
<dbReference type="GeneID" id="70188845"/>
<gene>
    <name evidence="2" type="ORF">B0I36DRAFT_366411</name>
</gene>
<dbReference type="InterPro" id="IPR029058">
    <property type="entry name" value="AB_hydrolase_fold"/>
</dbReference>
<dbReference type="SUPFAM" id="SSF53474">
    <property type="entry name" value="alpha/beta-Hydrolases"/>
    <property type="match status" value="1"/>
</dbReference>
<dbReference type="SUPFAM" id="SSF56112">
    <property type="entry name" value="Protein kinase-like (PK-like)"/>
    <property type="match status" value="1"/>
</dbReference>
<reference evidence="2" key="1">
    <citation type="journal article" date="2021" name="Nat. Commun.">
        <title>Genetic determinants of endophytism in the Arabidopsis root mycobiome.</title>
        <authorList>
            <person name="Mesny F."/>
            <person name="Miyauchi S."/>
            <person name="Thiergart T."/>
            <person name="Pickel B."/>
            <person name="Atanasova L."/>
            <person name="Karlsson M."/>
            <person name="Huettel B."/>
            <person name="Barry K.W."/>
            <person name="Haridas S."/>
            <person name="Chen C."/>
            <person name="Bauer D."/>
            <person name="Andreopoulos W."/>
            <person name="Pangilinan J."/>
            <person name="LaButti K."/>
            <person name="Riley R."/>
            <person name="Lipzen A."/>
            <person name="Clum A."/>
            <person name="Drula E."/>
            <person name="Henrissat B."/>
            <person name="Kohler A."/>
            <person name="Grigoriev I.V."/>
            <person name="Martin F.M."/>
            <person name="Hacquard S."/>
        </authorList>
    </citation>
    <scope>NUCLEOTIDE SEQUENCE</scope>
    <source>
        <strain evidence="2">MPI-CAGE-CH-0230</strain>
    </source>
</reference>
<dbReference type="InterPro" id="IPR011009">
    <property type="entry name" value="Kinase-like_dom_sf"/>
</dbReference>
<dbReference type="PANTHER" id="PTHR48182:SF3">
    <property type="entry name" value="DUF676 DOMAIN-CONTAINING PROTEIN"/>
    <property type="match status" value="1"/>
</dbReference>
<accession>A0A9P8XX57</accession>
<keyword evidence="3" id="KW-1185">Reference proteome</keyword>
<evidence type="ECO:0008006" key="4">
    <source>
        <dbReference type="Google" id="ProtNLM"/>
    </source>
</evidence>
<proteinExistence type="predicted"/>
<evidence type="ECO:0000313" key="2">
    <source>
        <dbReference type="EMBL" id="KAH7024466.1"/>
    </source>
</evidence>
<dbReference type="RefSeq" id="XP_046008014.1">
    <property type="nucleotide sequence ID" value="XM_046159299.1"/>
</dbReference>
<dbReference type="EMBL" id="JAGTJQ010000009">
    <property type="protein sequence ID" value="KAH7024466.1"/>
    <property type="molecule type" value="Genomic_DNA"/>
</dbReference>
<evidence type="ECO:0000256" key="1">
    <source>
        <dbReference type="SAM" id="MobiDB-lite"/>
    </source>
</evidence>
<dbReference type="InterPro" id="IPR052374">
    <property type="entry name" value="SERAC1"/>
</dbReference>
<name>A0A9P8XX57_9PEZI</name>
<dbReference type="Proteomes" id="UP000756346">
    <property type="component" value="Unassembled WGS sequence"/>
</dbReference>
<feature type="region of interest" description="Disordered" evidence="1">
    <location>
        <begin position="306"/>
        <end position="343"/>
    </location>
</feature>